<dbReference type="InterPro" id="IPR009003">
    <property type="entry name" value="Peptidase_S1_PA"/>
</dbReference>
<dbReference type="GO" id="GO:0006515">
    <property type="term" value="P:protein quality control for misfolded or incompletely synthesized proteins"/>
    <property type="evidence" value="ECO:0007669"/>
    <property type="project" value="TreeGrafter"/>
</dbReference>
<dbReference type="SMART" id="SM00228">
    <property type="entry name" value="PDZ"/>
    <property type="match status" value="1"/>
</dbReference>
<evidence type="ECO:0000313" key="7">
    <source>
        <dbReference type="Proteomes" id="UP000761264"/>
    </source>
</evidence>
<reference evidence="6" key="1">
    <citation type="submission" date="2020-03" db="EMBL/GenBank/DDBJ databases">
        <title>Genome of Pelagibius litoralis DSM 21314T.</title>
        <authorList>
            <person name="Wang G."/>
        </authorList>
    </citation>
    <scope>NUCLEOTIDE SEQUENCE</scope>
    <source>
        <strain evidence="6">DSM 21314</strain>
    </source>
</reference>
<evidence type="ECO:0000256" key="4">
    <source>
        <dbReference type="ARBA" id="ARBA00022825"/>
    </source>
</evidence>
<dbReference type="Pfam" id="PF17820">
    <property type="entry name" value="PDZ_6"/>
    <property type="match status" value="1"/>
</dbReference>
<keyword evidence="7" id="KW-1185">Reference proteome</keyword>
<dbReference type="PRINTS" id="PR00834">
    <property type="entry name" value="PROTEASES2C"/>
</dbReference>
<dbReference type="SUPFAM" id="SSF50494">
    <property type="entry name" value="Trypsin-like serine proteases"/>
    <property type="match status" value="1"/>
</dbReference>
<accession>A0A967EWW1</accession>
<dbReference type="Pfam" id="PF13365">
    <property type="entry name" value="Trypsin_2"/>
    <property type="match status" value="1"/>
</dbReference>
<dbReference type="InterPro" id="IPR001940">
    <property type="entry name" value="Peptidase_S1C"/>
</dbReference>
<comment type="caution">
    <text evidence="6">The sequence shown here is derived from an EMBL/GenBank/DDBJ whole genome shotgun (WGS) entry which is preliminary data.</text>
</comment>
<dbReference type="RefSeq" id="WP_167223467.1">
    <property type="nucleotide sequence ID" value="NZ_JAAQPH010000005.1"/>
</dbReference>
<feature type="domain" description="PDZ" evidence="5">
    <location>
        <begin position="228"/>
        <end position="290"/>
    </location>
</feature>
<sequence>MTKHIRLFPAVRCLQAFTFGLLCLLTLIGLPLAPATAQTNPLGAVVGVRAEVPPSARTAGTLGTEREGGGVVIGADGLVLTIGYLILEAVQAEVVLQDGETVPADIVAYDYDTGFGLLRPATTLNVAPIELGDSDALSEQTQVLVAGPDGPSAAMVVSRREFAGYWEYLLPNAIFTAPPYRAFGGAALIGADGRLLGIGSLIVGDALAPGETFPGNMFVPISMLRPIMDDLMRQGRAGGPARPWLGLFTQELRGHVFINRVSPDGPAATAGVMEGDIVVAVGGEPVSNLSEFYRKIWALGDAGIDVPLTILKGADGFREVSVKSGDRYDYLKLDPTY</sequence>
<dbReference type="EMBL" id="JAAQPH010000005">
    <property type="protein sequence ID" value="NIA68658.1"/>
    <property type="molecule type" value="Genomic_DNA"/>
</dbReference>
<dbReference type="InterPro" id="IPR041489">
    <property type="entry name" value="PDZ_6"/>
</dbReference>
<organism evidence="6 7">
    <name type="scientific">Pelagibius litoralis</name>
    <dbReference type="NCBI Taxonomy" id="374515"/>
    <lineage>
        <taxon>Bacteria</taxon>
        <taxon>Pseudomonadati</taxon>
        <taxon>Pseudomonadota</taxon>
        <taxon>Alphaproteobacteria</taxon>
        <taxon>Rhodospirillales</taxon>
        <taxon>Rhodovibrionaceae</taxon>
        <taxon>Pelagibius</taxon>
    </lineage>
</organism>
<dbReference type="Proteomes" id="UP000761264">
    <property type="component" value="Unassembled WGS sequence"/>
</dbReference>
<evidence type="ECO:0000313" key="6">
    <source>
        <dbReference type="EMBL" id="NIA68658.1"/>
    </source>
</evidence>
<comment type="similarity">
    <text evidence="1">Belongs to the peptidase S1C family.</text>
</comment>
<keyword evidence="2 6" id="KW-0645">Protease</keyword>
<keyword evidence="3" id="KW-0378">Hydrolase</keyword>
<name>A0A967EWW1_9PROT</name>
<dbReference type="PANTHER" id="PTHR22939">
    <property type="entry name" value="SERINE PROTEASE FAMILY S1C HTRA-RELATED"/>
    <property type="match status" value="1"/>
</dbReference>
<protein>
    <submittedName>
        <fullName evidence="6">Serine protease</fullName>
    </submittedName>
</protein>
<dbReference type="InterPro" id="IPR036034">
    <property type="entry name" value="PDZ_sf"/>
</dbReference>
<proteinExistence type="inferred from homology"/>
<evidence type="ECO:0000256" key="1">
    <source>
        <dbReference type="ARBA" id="ARBA00010541"/>
    </source>
</evidence>
<dbReference type="SUPFAM" id="SSF50156">
    <property type="entry name" value="PDZ domain-like"/>
    <property type="match status" value="1"/>
</dbReference>
<gene>
    <name evidence="6" type="ORF">HBA54_08645</name>
</gene>
<dbReference type="InterPro" id="IPR001478">
    <property type="entry name" value="PDZ"/>
</dbReference>
<dbReference type="Gene3D" id="2.30.42.10">
    <property type="match status" value="1"/>
</dbReference>
<dbReference type="PROSITE" id="PS50106">
    <property type="entry name" value="PDZ"/>
    <property type="match status" value="1"/>
</dbReference>
<dbReference type="GO" id="GO:0004252">
    <property type="term" value="F:serine-type endopeptidase activity"/>
    <property type="evidence" value="ECO:0007669"/>
    <property type="project" value="InterPro"/>
</dbReference>
<evidence type="ECO:0000256" key="2">
    <source>
        <dbReference type="ARBA" id="ARBA00022670"/>
    </source>
</evidence>
<dbReference type="PANTHER" id="PTHR22939:SF129">
    <property type="entry name" value="SERINE PROTEASE HTRA2, MITOCHONDRIAL"/>
    <property type="match status" value="1"/>
</dbReference>
<dbReference type="GO" id="GO:0042597">
    <property type="term" value="C:periplasmic space"/>
    <property type="evidence" value="ECO:0007669"/>
    <property type="project" value="TreeGrafter"/>
</dbReference>
<dbReference type="AlphaFoldDB" id="A0A967EWW1"/>
<keyword evidence="4" id="KW-0720">Serine protease</keyword>
<evidence type="ECO:0000259" key="5">
    <source>
        <dbReference type="PROSITE" id="PS50106"/>
    </source>
</evidence>
<dbReference type="Gene3D" id="2.40.10.120">
    <property type="match status" value="1"/>
</dbReference>
<evidence type="ECO:0000256" key="3">
    <source>
        <dbReference type="ARBA" id="ARBA00022801"/>
    </source>
</evidence>